<evidence type="ECO:0000256" key="2">
    <source>
        <dbReference type="ARBA" id="ARBA00022598"/>
    </source>
</evidence>
<dbReference type="InterPro" id="IPR036736">
    <property type="entry name" value="ACP-like_sf"/>
</dbReference>
<keyword evidence="6" id="KW-1185">Reference proteome</keyword>
<dbReference type="SUPFAM" id="SSF47336">
    <property type="entry name" value="ACP-like"/>
    <property type="match status" value="1"/>
</dbReference>
<dbReference type="SUPFAM" id="SSF56801">
    <property type="entry name" value="Acetyl-CoA synthetase-like"/>
    <property type="match status" value="1"/>
</dbReference>
<dbReference type="InterPro" id="IPR042099">
    <property type="entry name" value="ANL_N_sf"/>
</dbReference>
<comment type="caution">
    <text evidence="5">The sequence shown here is derived from an EMBL/GenBank/DDBJ whole genome shotgun (WGS) entry which is preliminary data.</text>
</comment>
<dbReference type="PROSITE" id="PS00455">
    <property type="entry name" value="AMP_BINDING"/>
    <property type="match status" value="1"/>
</dbReference>
<accession>A0ABS5ZGG2</accession>
<dbReference type="Pfam" id="PF00550">
    <property type="entry name" value="PP-binding"/>
    <property type="match status" value="1"/>
</dbReference>
<feature type="transmembrane region" description="Helical" evidence="3">
    <location>
        <begin position="709"/>
        <end position="733"/>
    </location>
</feature>
<dbReference type="Gene3D" id="3.30.300.30">
    <property type="match status" value="1"/>
</dbReference>
<sequence>MTIEVETKTQDVHDDLNSNSKQLLIQIACELAEELHPHLGRLKHVSLKSDLDRDLGFDSLGRAELLVRLDRAFKIHLPDELLSKANRLQDVWAAFQEVKPGGHVVEGYEFVTPQHNLPEVGAPMTASTLVEVLCFHAITHAERLHLKVWQNDTQEQSLTYGALHHAALTVAQGLVEYGLEPGDRVAIMLVTKPEFFEVFFGILYAGGVPVPLYPPLRQSQVEDHLRRQASILTQAEATILIIGDELHQVGVLLFGLVTSLRHIKAVDDLKDHGQLDKPFPAEPKATALIQFTSGSTGDPKGVVLTHANLLANIRAMGEALEVNSTDVFVSWLPLYHDMGLIGAWLGSLYFGVLAVIMPPLAFLADPSRWLRAISRVRGTLSVAPNFAFELCCKTVRDEDMAGHDLSSLRMMINGAEPVSVLTIDRFSQRFVPYGFSREVMAPVYGLAENSVGLAFPPVGRGPIIDRIERAAFTHRGAAVPAAPDDSYALSFVACGRPLMGHQIRVVDEAGYELPERMQGRLQFKGPSATTGYFKSPEKTVALFSGDWLETGDLAYMVCGDVYITGRTKDIIIKAGRNIYPHEIEELVGQLPGVRKGCVVAVATTDLHSGTELLVLVVETQLTGSAELTTLRNNITDVCSTSLDVPLDIIKFVPPRSIPKTSSGKVRRAATKALYEAGTLNTKQKQLWLQVLALSASSIRSRARRMWRRVAALLYAGYWWGVLGVLSASTWGLIMILPKRSWRHCVVHMASRLFFCVVGISLKVSETEAVSEKKAVLVANHSSYLDALVITAIIAGEITFVAKSELSGHVFAGPSLRRLGALFAHRAEAAGGVEDTQRQCQAARAGERIMSFPEGTLTRMPGLLAFHLGAFQVATQECLPVIPVTIRGTRSILRDGQWFPRKGCITVYIDEPVMPNGNDFAATVSLRDTVRAIMLERCEEPDLAKEQVFIKRKTVEQ</sequence>
<dbReference type="CDD" id="cd05931">
    <property type="entry name" value="FAAL"/>
    <property type="match status" value="1"/>
</dbReference>
<dbReference type="Pfam" id="PF00501">
    <property type="entry name" value="AMP-binding"/>
    <property type="match status" value="1"/>
</dbReference>
<dbReference type="CDD" id="cd07989">
    <property type="entry name" value="LPLAT_AGPAT-like"/>
    <property type="match status" value="1"/>
</dbReference>
<proteinExistence type="inferred from homology"/>
<gene>
    <name evidence="5" type="ORF">KCG35_18950</name>
</gene>
<dbReference type="PROSITE" id="PS50075">
    <property type="entry name" value="CARRIER"/>
    <property type="match status" value="1"/>
</dbReference>
<keyword evidence="3" id="KW-1133">Transmembrane helix</keyword>
<dbReference type="EMBL" id="JAGSOY010000063">
    <property type="protein sequence ID" value="MBU2713149.1"/>
    <property type="molecule type" value="Genomic_DNA"/>
</dbReference>
<dbReference type="RefSeq" id="WP_215821435.1">
    <property type="nucleotide sequence ID" value="NZ_JAGSOY010000063.1"/>
</dbReference>
<dbReference type="Gene3D" id="3.40.50.12780">
    <property type="entry name" value="N-terminal domain of ligase-like"/>
    <property type="match status" value="1"/>
</dbReference>
<dbReference type="PANTHER" id="PTHR22754">
    <property type="entry name" value="DISCO-INTERACTING PROTEIN 2 DIP2 -RELATED"/>
    <property type="match status" value="1"/>
</dbReference>
<feature type="transmembrane region" description="Helical" evidence="3">
    <location>
        <begin position="341"/>
        <end position="364"/>
    </location>
</feature>
<dbReference type="InterPro" id="IPR040097">
    <property type="entry name" value="FAAL/FAAC"/>
</dbReference>
<keyword evidence="3" id="KW-0812">Transmembrane</keyword>
<dbReference type="Proteomes" id="UP000690515">
    <property type="component" value="Unassembled WGS sequence"/>
</dbReference>
<evidence type="ECO:0000256" key="1">
    <source>
        <dbReference type="ARBA" id="ARBA00006432"/>
    </source>
</evidence>
<dbReference type="SMART" id="SM00563">
    <property type="entry name" value="PlsC"/>
    <property type="match status" value="1"/>
</dbReference>
<evidence type="ECO:0000256" key="3">
    <source>
        <dbReference type="SAM" id="Phobius"/>
    </source>
</evidence>
<comment type="similarity">
    <text evidence="1">Belongs to the ATP-dependent AMP-binding enzyme family.</text>
</comment>
<dbReference type="Gene3D" id="1.10.1200.10">
    <property type="entry name" value="ACP-like"/>
    <property type="match status" value="1"/>
</dbReference>
<evidence type="ECO:0000259" key="4">
    <source>
        <dbReference type="PROSITE" id="PS50075"/>
    </source>
</evidence>
<dbReference type="InterPro" id="IPR009081">
    <property type="entry name" value="PP-bd_ACP"/>
</dbReference>
<dbReference type="PANTHER" id="PTHR22754:SF32">
    <property type="entry name" value="DISCO-INTERACTING PROTEIN 2"/>
    <property type="match status" value="1"/>
</dbReference>
<dbReference type="Pfam" id="PF01553">
    <property type="entry name" value="Acyltransferase"/>
    <property type="match status" value="1"/>
</dbReference>
<reference evidence="5 6" key="1">
    <citation type="submission" date="2021-04" db="EMBL/GenBank/DDBJ databases">
        <authorList>
            <person name="Pira H."/>
            <person name="Risdian C."/>
            <person name="Wink J."/>
        </authorList>
    </citation>
    <scope>NUCLEOTIDE SEQUENCE [LARGE SCALE GENOMIC DNA]</scope>
    <source>
        <strain evidence="5 6">WH53</strain>
    </source>
</reference>
<keyword evidence="3" id="KW-0472">Membrane</keyword>
<evidence type="ECO:0000313" key="6">
    <source>
        <dbReference type="Proteomes" id="UP000690515"/>
    </source>
</evidence>
<name>A0ABS5ZGG2_9GAMM</name>
<protein>
    <submittedName>
        <fullName evidence="5">AMP-binding protein</fullName>
    </submittedName>
</protein>
<dbReference type="SUPFAM" id="SSF69593">
    <property type="entry name" value="Glycerol-3-phosphate (1)-acyltransferase"/>
    <property type="match status" value="1"/>
</dbReference>
<keyword evidence="2" id="KW-0436">Ligase</keyword>
<dbReference type="InterPro" id="IPR002123">
    <property type="entry name" value="Plipid/glycerol_acylTrfase"/>
</dbReference>
<organism evidence="5 6">
    <name type="scientific">Zooshikella harenae</name>
    <dbReference type="NCBI Taxonomy" id="2827238"/>
    <lineage>
        <taxon>Bacteria</taxon>
        <taxon>Pseudomonadati</taxon>
        <taxon>Pseudomonadota</taxon>
        <taxon>Gammaproteobacteria</taxon>
        <taxon>Oceanospirillales</taxon>
        <taxon>Zooshikellaceae</taxon>
        <taxon>Zooshikella</taxon>
    </lineage>
</organism>
<feature type="domain" description="Carrier" evidence="4">
    <location>
        <begin position="18"/>
        <end position="99"/>
    </location>
</feature>
<dbReference type="InterPro" id="IPR020845">
    <property type="entry name" value="AMP-binding_CS"/>
</dbReference>
<evidence type="ECO:0000313" key="5">
    <source>
        <dbReference type="EMBL" id="MBU2713149.1"/>
    </source>
</evidence>
<dbReference type="InterPro" id="IPR000873">
    <property type="entry name" value="AMP-dep_synth/lig_dom"/>
</dbReference>
<dbReference type="InterPro" id="IPR045851">
    <property type="entry name" value="AMP-bd_C_sf"/>
</dbReference>